<feature type="region of interest" description="Disordered" evidence="2">
    <location>
        <begin position="942"/>
        <end position="992"/>
    </location>
</feature>
<feature type="compositionally biased region" description="Acidic residues" evidence="2">
    <location>
        <begin position="332"/>
        <end position="350"/>
    </location>
</feature>
<feature type="compositionally biased region" description="Low complexity" evidence="2">
    <location>
        <begin position="807"/>
        <end position="817"/>
    </location>
</feature>
<feature type="compositionally biased region" description="Acidic residues" evidence="2">
    <location>
        <begin position="777"/>
        <end position="786"/>
    </location>
</feature>
<dbReference type="EMBL" id="CCKQ01011835">
    <property type="protein sequence ID" value="CDW83414.1"/>
    <property type="molecule type" value="Genomic_DNA"/>
</dbReference>
<feature type="compositionally biased region" description="Basic residues" evidence="2">
    <location>
        <begin position="969"/>
        <end position="978"/>
    </location>
</feature>
<evidence type="ECO:0000256" key="2">
    <source>
        <dbReference type="SAM" id="MobiDB-lite"/>
    </source>
</evidence>
<feature type="compositionally biased region" description="Low complexity" evidence="2">
    <location>
        <begin position="286"/>
        <end position="298"/>
    </location>
</feature>
<dbReference type="Pfam" id="PF19016">
    <property type="entry name" value="DUF5745"/>
    <property type="match status" value="1"/>
</dbReference>
<feature type="region of interest" description="Disordered" evidence="2">
    <location>
        <begin position="377"/>
        <end position="461"/>
    </location>
</feature>
<dbReference type="InterPro" id="IPR044039">
    <property type="entry name" value="DUF5745"/>
</dbReference>
<feature type="compositionally biased region" description="Polar residues" evidence="2">
    <location>
        <begin position="913"/>
        <end position="929"/>
    </location>
</feature>
<feature type="compositionally biased region" description="Low complexity" evidence="2">
    <location>
        <begin position="1195"/>
        <end position="1207"/>
    </location>
</feature>
<feature type="compositionally biased region" description="Acidic residues" evidence="2">
    <location>
        <begin position="254"/>
        <end position="271"/>
    </location>
</feature>
<gene>
    <name evidence="4" type="primary">Contig2828.g3040</name>
    <name evidence="4" type="ORF">STYLEM_12460</name>
</gene>
<feature type="region of interest" description="Disordered" evidence="2">
    <location>
        <begin position="895"/>
        <end position="930"/>
    </location>
</feature>
<feature type="compositionally biased region" description="Low complexity" evidence="2">
    <location>
        <begin position="420"/>
        <end position="446"/>
    </location>
</feature>
<feature type="compositionally biased region" description="Polar residues" evidence="2">
    <location>
        <begin position="950"/>
        <end position="968"/>
    </location>
</feature>
<feature type="compositionally biased region" description="Low complexity" evidence="2">
    <location>
        <begin position="165"/>
        <end position="185"/>
    </location>
</feature>
<sequence length="1538" mass="182233">MSNKDGESEGDFDEQQIVQAILELGNEILRNLGVEERIDDLGVFFGDAFYIQFFQAAFPDIDFSNLQEADTEEGQAENIQNLIDLLGGQILRYDLSHIRGSEIVNGNPEHCINLLQLVQEISVMLDNRQGQQDSDEEGNGLEDQSAEEEDDEAQIIHEKKKKEQQQQQQLQEQQQRPQQQNPKPQDSNKKSQEKRGRSYSDDRGGKDLFDLEDGDISNDFNVKMDEDDEDEDEDVKQLHNQIRNPNQQQQQQENEFEDDYQDDDDDEEIDENDLKMYEQFLAQNKQEQQQLAMMGQQEDLQNQDSQFEDDDDEENAQEQQKQQQRQQQQQLEVDDEDDDDQEIDLDNIDYDQIDPQILELAEKMQVHPKEILKQMLQLQNEGYGDEDEEDEEEMDEDALREQLNLAQQKELSSKQKQADQQKQVQQQQQQQQQQNQQPKKQQQQVQRKPLPHELIQVDSDQESYYSENELITRDKLANRQTYSAPYIILNDCFDEPLCDSESEKELESANTTGYLKNIEYQEQLAEQMANEEVDPKTAQLLKQQQEQQEMIRQQQMMQQQQQQQQYQQQQQQQKQNSRINESNQSNQNKNKQISSSDQKKQQARQQQIFNDEDDDDEELDIDVGQKLQQLKNQQNDEEDDNQEGEGEYDEDMLVDLDQLDDTNKQMLLEYLQQEYEKNPDQFPFPKELLEQQQQNFKKQQESQKRQDTESVRDIKSDEMIVEENSQQQNNIVGGEQEIEQQDDYDEDEEISPEQQQQFQQMQMLMQQQQQYQNQNQQDEDYGEEQDDNQLDEIQQQMLLQYQQQQMMQQQQQQQQKAANKKPKAVKKGLRPKSAGVKKKTQQPQMIPPAQLQANQLPYDQQQQLIEYLRQNGIDAENNDPNLEYIQQMILAQQQQEMESISQSKSTRPRTAAKRNTSLNKKKPQLTSGKNMKKLMPYQMPKSIRGLGPITPSTQYKSFNTNRSYNQTFSKKKRPKSSGKKQALSVNPSQNQYQVPQEQFNAQPFQQYEMPVYNEEYLNQLSEEQLQELLEQQKQMMMLNQQQANQINTQMKKSLRPKSAKTTKSLKQKIPQTYATYNQPFLNLKKKNTLGKGKKKKKKRITIQQQFDHQGVLMNNYFPALESGNQLIANSQLTEEGTISKDSKYPKFSNELANNPNILAAGPIQQDQIDEVSPEQEEGESQEIIQRHPNFYPQKQQLQQQFNQVAQDQDGEYDDDQQHDQDQDIEQDHLDQDQQDPTGEQDDTDNQQQEIELTDEQLIQLIQNAHNLSPEQQLQLQQILQHKMKNEIMNERAQSYQNIYQILMDNVRKAKDRLAHLAHPHGSIDDVEETDRRILKQKQEFEALYRQYHMEMKQKEMRKKQDESKSQKKIQREVKIQTIKEKKFQDELLNHQKSLNYKRNAQQVRLCQKVYKLASELEKNKLLAEKKDFKENIQKKKQQSKLMVDALENFYKNMITMLKEKIENEKFERRIASQAQQQVIQLYFYNFQAMSRMKRELNHQKKQEVERYLQLLKQEDERYDFESTNLQKMEQEIIKLYQK</sequence>
<feature type="compositionally biased region" description="Basic and acidic residues" evidence="2">
    <location>
        <begin position="698"/>
        <end position="718"/>
    </location>
</feature>
<feature type="compositionally biased region" description="Low complexity" evidence="2">
    <location>
        <begin position="582"/>
        <end position="596"/>
    </location>
</feature>
<evidence type="ECO:0000313" key="4">
    <source>
        <dbReference type="EMBL" id="CDW83414.1"/>
    </source>
</evidence>
<feature type="compositionally biased region" description="Acidic residues" evidence="2">
    <location>
        <begin position="306"/>
        <end position="316"/>
    </location>
</feature>
<evidence type="ECO:0000256" key="1">
    <source>
        <dbReference type="SAM" id="Coils"/>
    </source>
</evidence>
<proteinExistence type="predicted"/>
<feature type="compositionally biased region" description="Low complexity" evidence="2">
    <location>
        <begin position="317"/>
        <end position="331"/>
    </location>
</feature>
<feature type="compositionally biased region" description="Acidic residues" evidence="2">
    <location>
        <begin position="133"/>
        <end position="153"/>
    </location>
</feature>
<feature type="compositionally biased region" description="Low complexity" evidence="2">
    <location>
        <begin position="622"/>
        <end position="633"/>
    </location>
</feature>
<feature type="region of interest" description="Disordered" evidence="2">
    <location>
        <begin position="567"/>
        <end position="660"/>
    </location>
</feature>
<feature type="compositionally biased region" description="Acidic residues" evidence="2">
    <location>
        <begin position="225"/>
        <end position="234"/>
    </location>
</feature>
<feature type="region of interest" description="Disordered" evidence="2">
    <location>
        <begin position="128"/>
        <end position="350"/>
    </location>
</feature>
<feature type="region of interest" description="Disordered" evidence="2">
    <location>
        <begin position="807"/>
        <end position="846"/>
    </location>
</feature>
<keyword evidence="1" id="KW-0175">Coiled coil</keyword>
<feature type="region of interest" description="Disordered" evidence="2">
    <location>
        <begin position="672"/>
        <end position="786"/>
    </location>
</feature>
<dbReference type="Proteomes" id="UP000039865">
    <property type="component" value="Unassembled WGS sequence"/>
</dbReference>
<accession>A0A078AMM9</accession>
<name>A0A078AMM9_STYLE</name>
<feature type="compositionally biased region" description="Polar residues" evidence="2">
    <location>
        <begin position="983"/>
        <end position="992"/>
    </location>
</feature>
<feature type="compositionally biased region" description="Acidic residues" evidence="2">
    <location>
        <begin position="383"/>
        <end position="398"/>
    </location>
</feature>
<feature type="compositionally biased region" description="Low complexity" evidence="2">
    <location>
        <begin position="753"/>
        <end position="776"/>
    </location>
</feature>
<feature type="coiled-coil region" evidence="1">
    <location>
        <begin position="1493"/>
        <end position="1531"/>
    </location>
</feature>
<evidence type="ECO:0000313" key="5">
    <source>
        <dbReference type="Proteomes" id="UP000039865"/>
    </source>
</evidence>
<feature type="compositionally biased region" description="Acidic residues" evidence="2">
    <location>
        <begin position="610"/>
        <end position="621"/>
    </location>
</feature>
<reference evidence="4 5" key="1">
    <citation type="submission" date="2014-06" db="EMBL/GenBank/DDBJ databases">
        <authorList>
            <person name="Swart Estienne"/>
        </authorList>
    </citation>
    <scope>NUCLEOTIDE SEQUENCE [LARGE SCALE GENOMIC DNA]</scope>
    <source>
        <strain evidence="4 5">130c</strain>
    </source>
</reference>
<dbReference type="InParanoid" id="A0A078AMM9"/>
<feature type="compositionally biased region" description="Basic and acidic residues" evidence="2">
    <location>
        <begin position="186"/>
        <end position="209"/>
    </location>
</feature>
<feature type="compositionally biased region" description="Basic residues" evidence="2">
    <location>
        <begin position="818"/>
        <end position="840"/>
    </location>
</feature>
<keyword evidence="5" id="KW-1185">Reference proteome</keyword>
<feature type="compositionally biased region" description="Low complexity" evidence="2">
    <location>
        <begin position="895"/>
        <end position="905"/>
    </location>
</feature>
<protein>
    <recommendedName>
        <fullName evidence="3">DUF5745 domain-containing protein</fullName>
    </recommendedName>
</protein>
<feature type="compositionally biased region" description="Acidic residues" evidence="2">
    <location>
        <begin position="635"/>
        <end position="660"/>
    </location>
</feature>
<dbReference type="OrthoDB" id="308328at2759"/>
<feature type="coiled-coil region" evidence="1">
    <location>
        <begin position="1292"/>
        <end position="1346"/>
    </location>
</feature>
<feature type="compositionally biased region" description="Acidic residues" evidence="2">
    <location>
        <begin position="736"/>
        <end position="751"/>
    </location>
</feature>
<feature type="region of interest" description="Disordered" evidence="2">
    <location>
        <begin position="1195"/>
        <end position="1221"/>
    </location>
</feature>
<feature type="domain" description="DUF5745" evidence="3">
    <location>
        <begin position="68"/>
        <end position="121"/>
    </location>
</feature>
<feature type="compositionally biased region" description="Basic and acidic residues" evidence="2">
    <location>
        <begin position="154"/>
        <end position="164"/>
    </location>
</feature>
<evidence type="ECO:0000259" key="3">
    <source>
        <dbReference type="Pfam" id="PF19016"/>
    </source>
</evidence>
<organism evidence="4 5">
    <name type="scientific">Stylonychia lemnae</name>
    <name type="common">Ciliate</name>
    <dbReference type="NCBI Taxonomy" id="5949"/>
    <lineage>
        <taxon>Eukaryota</taxon>
        <taxon>Sar</taxon>
        <taxon>Alveolata</taxon>
        <taxon>Ciliophora</taxon>
        <taxon>Intramacronucleata</taxon>
        <taxon>Spirotrichea</taxon>
        <taxon>Stichotrichia</taxon>
        <taxon>Sporadotrichida</taxon>
        <taxon>Oxytrichidae</taxon>
        <taxon>Stylonychinae</taxon>
        <taxon>Stylonychia</taxon>
    </lineage>
</organism>